<reference evidence="2" key="1">
    <citation type="journal article" name="BMC Genomics">
        <title>Long-read sequencing and de novo genome assembly of marine medaka (Oryzias melastigma).</title>
        <authorList>
            <person name="Liang P."/>
            <person name="Saqib H.S.A."/>
            <person name="Ni X."/>
            <person name="Shen Y."/>
        </authorList>
    </citation>
    <scope>NUCLEOTIDE SEQUENCE</scope>
    <source>
        <strain evidence="2">Bigg-433</strain>
    </source>
</reference>
<feature type="compositionally biased region" description="Basic and acidic residues" evidence="1">
    <location>
        <begin position="52"/>
        <end position="64"/>
    </location>
</feature>
<evidence type="ECO:0000313" key="2">
    <source>
        <dbReference type="EMBL" id="KAF6719125.1"/>
    </source>
</evidence>
<sequence length="73" mass="8143">MLHCCARSSALPAHFHHHDCRGQRERLTAPEKEEEADGGKTPQQQSVKPRKTVSDRFVEADERPSAPPGARRG</sequence>
<dbReference type="AlphaFoldDB" id="A0A834BXG5"/>
<dbReference type="EMBL" id="WKFB01000642">
    <property type="protein sequence ID" value="KAF6719125.1"/>
    <property type="molecule type" value="Genomic_DNA"/>
</dbReference>
<organism evidence="2 3">
    <name type="scientific">Oryzias melastigma</name>
    <name type="common">Marine medaka</name>
    <dbReference type="NCBI Taxonomy" id="30732"/>
    <lineage>
        <taxon>Eukaryota</taxon>
        <taxon>Metazoa</taxon>
        <taxon>Chordata</taxon>
        <taxon>Craniata</taxon>
        <taxon>Vertebrata</taxon>
        <taxon>Euteleostomi</taxon>
        <taxon>Actinopterygii</taxon>
        <taxon>Neopterygii</taxon>
        <taxon>Teleostei</taxon>
        <taxon>Neoteleostei</taxon>
        <taxon>Acanthomorphata</taxon>
        <taxon>Ovalentaria</taxon>
        <taxon>Atherinomorphae</taxon>
        <taxon>Beloniformes</taxon>
        <taxon>Adrianichthyidae</taxon>
        <taxon>Oryziinae</taxon>
        <taxon>Oryzias</taxon>
    </lineage>
</organism>
<gene>
    <name evidence="2" type="ORF">FQA47_013083</name>
</gene>
<feature type="region of interest" description="Disordered" evidence="1">
    <location>
        <begin position="13"/>
        <end position="73"/>
    </location>
</feature>
<comment type="caution">
    <text evidence="2">The sequence shown here is derived from an EMBL/GenBank/DDBJ whole genome shotgun (WGS) entry which is preliminary data.</text>
</comment>
<proteinExistence type="predicted"/>
<evidence type="ECO:0000256" key="1">
    <source>
        <dbReference type="SAM" id="MobiDB-lite"/>
    </source>
</evidence>
<evidence type="ECO:0000313" key="3">
    <source>
        <dbReference type="Proteomes" id="UP000646548"/>
    </source>
</evidence>
<accession>A0A834BXG5</accession>
<dbReference type="Proteomes" id="UP000646548">
    <property type="component" value="Unassembled WGS sequence"/>
</dbReference>
<name>A0A834BXG5_ORYME</name>
<protein>
    <submittedName>
        <fullName evidence="2">Uncharacterized protein</fullName>
    </submittedName>
</protein>
<feature type="compositionally biased region" description="Basic and acidic residues" evidence="1">
    <location>
        <begin position="20"/>
        <end position="31"/>
    </location>
</feature>